<keyword evidence="1" id="KW-0378">Hydrolase</keyword>
<dbReference type="Proteomes" id="UP000603227">
    <property type="component" value="Unassembled WGS sequence"/>
</dbReference>
<reference evidence="3" key="1">
    <citation type="journal article" date="2014" name="Int. J. Syst. Evol. Microbiol.">
        <title>Complete genome sequence of Corynebacterium casei LMG S-19264T (=DSM 44701T), isolated from a smear-ripened cheese.</title>
        <authorList>
            <consortium name="US DOE Joint Genome Institute (JGI-PGF)"/>
            <person name="Walter F."/>
            <person name="Albersmeier A."/>
            <person name="Kalinowski J."/>
            <person name="Ruckert C."/>
        </authorList>
    </citation>
    <scope>NUCLEOTIDE SEQUENCE</scope>
    <source>
        <strain evidence="3">CGMCC 4.7403</strain>
    </source>
</reference>
<name>A0A918ZVB2_9ACTN</name>
<dbReference type="Gene3D" id="3.20.20.80">
    <property type="entry name" value="Glycosidases"/>
    <property type="match status" value="1"/>
</dbReference>
<comment type="caution">
    <text evidence="3">The sequence shown here is derived from an EMBL/GenBank/DDBJ whole genome shotgun (WGS) entry which is preliminary data.</text>
</comment>
<evidence type="ECO:0000313" key="3">
    <source>
        <dbReference type="EMBL" id="GHE70571.1"/>
    </source>
</evidence>
<organism evidence="3 4">
    <name type="scientific">Streptomyces capitiformicae</name>
    <dbReference type="NCBI Taxonomy" id="2014920"/>
    <lineage>
        <taxon>Bacteria</taxon>
        <taxon>Bacillati</taxon>
        <taxon>Actinomycetota</taxon>
        <taxon>Actinomycetes</taxon>
        <taxon>Kitasatosporales</taxon>
        <taxon>Streptomycetaceae</taxon>
        <taxon>Streptomyces</taxon>
    </lineage>
</organism>
<evidence type="ECO:0000256" key="1">
    <source>
        <dbReference type="RuleBase" id="RU361185"/>
    </source>
</evidence>
<feature type="domain" description="Glycoside hydrolase family 31 TIM barrel" evidence="2">
    <location>
        <begin position="57"/>
        <end position="150"/>
    </location>
</feature>
<sequence>MNDCGRRASHRDAAGQQAHDHKIMYRLGYRAPPPPGGPPTAAGTRLLDHRRRHPGQHKERGLPLSGIICDFFRWPEPGDRRFEESEWPDLAAMAEQLADLEVKVAVSMWQTVEPGSDTYHELRASGHLVRDAERGLLTFAWPTREADEAPTLPMAYCNAPGARAALWRRLNANYRSLSVECF</sequence>
<reference evidence="3" key="2">
    <citation type="submission" date="2020-09" db="EMBL/GenBank/DDBJ databases">
        <authorList>
            <person name="Sun Q."/>
            <person name="Zhou Y."/>
        </authorList>
    </citation>
    <scope>NUCLEOTIDE SEQUENCE</scope>
    <source>
        <strain evidence="3">CGMCC 4.7403</strain>
    </source>
</reference>
<evidence type="ECO:0000313" key="4">
    <source>
        <dbReference type="Proteomes" id="UP000603227"/>
    </source>
</evidence>
<dbReference type="Pfam" id="PF01055">
    <property type="entry name" value="Glyco_hydro_31_2nd"/>
    <property type="match status" value="1"/>
</dbReference>
<keyword evidence="1" id="KW-0326">Glycosidase</keyword>
<dbReference type="EMBL" id="BNAT01000077">
    <property type="protein sequence ID" value="GHE70571.1"/>
    <property type="molecule type" value="Genomic_DNA"/>
</dbReference>
<protein>
    <recommendedName>
        <fullName evidence="2">Glycoside hydrolase family 31 TIM barrel domain-containing protein</fullName>
    </recommendedName>
</protein>
<keyword evidence="4" id="KW-1185">Reference proteome</keyword>
<comment type="similarity">
    <text evidence="1">Belongs to the glycosyl hydrolase 31 family.</text>
</comment>
<accession>A0A918ZVB2</accession>
<evidence type="ECO:0000259" key="2">
    <source>
        <dbReference type="Pfam" id="PF01055"/>
    </source>
</evidence>
<dbReference type="GO" id="GO:0005975">
    <property type="term" value="P:carbohydrate metabolic process"/>
    <property type="evidence" value="ECO:0007669"/>
    <property type="project" value="InterPro"/>
</dbReference>
<proteinExistence type="inferred from homology"/>
<gene>
    <name evidence="3" type="ORF">GCM10017771_94490</name>
</gene>
<dbReference type="AlphaFoldDB" id="A0A918ZVB2"/>
<dbReference type="GO" id="GO:0004553">
    <property type="term" value="F:hydrolase activity, hydrolyzing O-glycosyl compounds"/>
    <property type="evidence" value="ECO:0007669"/>
    <property type="project" value="InterPro"/>
</dbReference>
<dbReference type="InterPro" id="IPR000322">
    <property type="entry name" value="Glyco_hydro_31_TIM"/>
</dbReference>